<feature type="domain" description="Ig protease IdeS" evidence="2">
    <location>
        <begin position="279"/>
        <end position="511"/>
    </location>
</feature>
<evidence type="ECO:0000313" key="3">
    <source>
        <dbReference type="EMBL" id="HIY68471.1"/>
    </source>
</evidence>
<dbReference type="InterPro" id="IPR042278">
    <property type="entry name" value="Mfa-like_1_N"/>
</dbReference>
<protein>
    <submittedName>
        <fullName evidence="3">IdeS/Mac family cysteine endopeptidase</fullName>
        <ecNumber evidence="3">3.4.22.-</ecNumber>
    </submittedName>
</protein>
<dbReference type="SUPFAM" id="SSF54001">
    <property type="entry name" value="Cysteine proteinases"/>
    <property type="match status" value="1"/>
</dbReference>
<sequence length="564" mass="63330">MTTWKRSRMAAGLLICLLAACNNEPLDPTGGPNDNYLEISFSRTTRADLDESGAGNFSEGDCVGLYIDNGSETRYRELTYTSGEWQPRLRRSEFGEGELTLAAHYPVLPETAADPTHAAFTLADNQSAEGFAASDLLFARQSIPADSYRATMTFTHALHRLRVEIQGEGVSTPSLRSRMNATVDLLTGEVTAAGDDFGWITPCTNSDGTYEAVIFPQAVDTYRDEEGLLKIPTAVREVVYKAPDQINGQPLTEFEAGKQLTIRLNLTSTGDPEWANRKVWVYGIKAPEESAWKQYFIDRLYDYYALAWKPEYGWYDCNKVDAVVGGVDCYMCWAAAASNLLHWWIEQNKSYIERYGKYQGPDYNYPLKKMPESDIFKSFCDSFKNEAGYTDEGINWFIQGKKPVSQPYIEPYNPAGYFKDVFPVNSTSTDLLSYSVGGLGKERFNNTIKDALANKKGIAVCKGTLKEGHFETIWGAEFDENGDVSAIYMADNNDRDYDEEFGVGCIRFKIRYEKYPEGATYTAYDTGYMEGSKPIAITRLILLPLAQDKWEEYFAQQASQADAE</sequence>
<dbReference type="Gene3D" id="3.90.70.10">
    <property type="entry name" value="Cysteine proteinases"/>
    <property type="match status" value="1"/>
</dbReference>
<dbReference type="Pfam" id="PF09028">
    <property type="entry name" value="Mac-1"/>
    <property type="match status" value="1"/>
</dbReference>
<dbReference type="PROSITE" id="PS51257">
    <property type="entry name" value="PROKAR_LIPOPROTEIN"/>
    <property type="match status" value="1"/>
</dbReference>
<dbReference type="InterPro" id="IPR038765">
    <property type="entry name" value="Papain-like_cys_pep_sf"/>
</dbReference>
<name>A0A9D1Z2P4_9BACT</name>
<reference evidence="3" key="1">
    <citation type="journal article" date="2021" name="PeerJ">
        <title>Extensive microbial diversity within the chicken gut microbiome revealed by metagenomics and culture.</title>
        <authorList>
            <person name="Gilroy R."/>
            <person name="Ravi A."/>
            <person name="Getino M."/>
            <person name="Pursley I."/>
            <person name="Horton D.L."/>
            <person name="Alikhan N.F."/>
            <person name="Baker D."/>
            <person name="Gharbi K."/>
            <person name="Hall N."/>
            <person name="Watson M."/>
            <person name="Adriaenssens E.M."/>
            <person name="Foster-Nyarko E."/>
            <person name="Jarju S."/>
            <person name="Secka A."/>
            <person name="Antonio M."/>
            <person name="Oren A."/>
            <person name="Chaudhuri R.R."/>
            <person name="La Ragione R."/>
            <person name="Hildebrand F."/>
            <person name="Pallen M.J."/>
        </authorList>
    </citation>
    <scope>NUCLEOTIDE SEQUENCE</scope>
    <source>
        <strain evidence="3">5134</strain>
    </source>
</reference>
<dbReference type="CDD" id="cd13120">
    <property type="entry name" value="BF2867_like_N"/>
    <property type="match status" value="1"/>
</dbReference>
<evidence type="ECO:0000256" key="1">
    <source>
        <dbReference type="SAM" id="SignalP"/>
    </source>
</evidence>
<dbReference type="CDD" id="cd13121">
    <property type="entry name" value="BF2867_like_C"/>
    <property type="match status" value="1"/>
</dbReference>
<keyword evidence="3" id="KW-0378">Hydrolase</keyword>
<feature type="signal peptide" evidence="1">
    <location>
        <begin position="1"/>
        <end position="21"/>
    </location>
</feature>
<dbReference type="EC" id="3.4.22.-" evidence="3"/>
<dbReference type="Proteomes" id="UP000886844">
    <property type="component" value="Unassembled WGS sequence"/>
</dbReference>
<dbReference type="Gene3D" id="2.60.40.2620">
    <property type="entry name" value="Fimbrillin-like"/>
    <property type="match status" value="1"/>
</dbReference>
<dbReference type="EMBL" id="DXDA01000028">
    <property type="protein sequence ID" value="HIY68471.1"/>
    <property type="molecule type" value="Genomic_DNA"/>
</dbReference>
<proteinExistence type="predicted"/>
<gene>
    <name evidence="3" type="ORF">H9828_03535</name>
</gene>
<keyword evidence="1" id="KW-0732">Signal</keyword>
<dbReference type="Pfam" id="PF13149">
    <property type="entry name" value="Mfa_like_1"/>
    <property type="match status" value="1"/>
</dbReference>
<dbReference type="InterPro" id="IPR015117">
    <property type="entry name" value="IdeS"/>
</dbReference>
<dbReference type="AlphaFoldDB" id="A0A9D1Z2P4"/>
<evidence type="ECO:0000313" key="4">
    <source>
        <dbReference type="Proteomes" id="UP000886844"/>
    </source>
</evidence>
<reference evidence="3" key="2">
    <citation type="submission" date="2021-04" db="EMBL/GenBank/DDBJ databases">
        <authorList>
            <person name="Gilroy R."/>
        </authorList>
    </citation>
    <scope>NUCLEOTIDE SEQUENCE</scope>
    <source>
        <strain evidence="3">5134</strain>
    </source>
</reference>
<accession>A0A9D1Z2P4</accession>
<dbReference type="Gene3D" id="2.60.40.2630">
    <property type="match status" value="1"/>
</dbReference>
<comment type="caution">
    <text evidence="3">The sequence shown here is derived from an EMBL/GenBank/DDBJ whole genome shotgun (WGS) entry which is preliminary data.</text>
</comment>
<feature type="chain" id="PRO_5039608613" evidence="1">
    <location>
        <begin position="22"/>
        <end position="564"/>
    </location>
</feature>
<dbReference type="GO" id="GO:0008233">
    <property type="term" value="F:peptidase activity"/>
    <property type="evidence" value="ECO:0007669"/>
    <property type="project" value="InterPro"/>
</dbReference>
<evidence type="ECO:0000259" key="2">
    <source>
        <dbReference type="Pfam" id="PF09028"/>
    </source>
</evidence>
<dbReference type="InterPro" id="IPR025049">
    <property type="entry name" value="Mfa-like_1"/>
</dbReference>
<organism evidence="3 4">
    <name type="scientific">Candidatus Alistipes intestinigallinarum</name>
    <dbReference type="NCBI Taxonomy" id="2838440"/>
    <lineage>
        <taxon>Bacteria</taxon>
        <taxon>Pseudomonadati</taxon>
        <taxon>Bacteroidota</taxon>
        <taxon>Bacteroidia</taxon>
        <taxon>Bacteroidales</taxon>
        <taxon>Rikenellaceae</taxon>
        <taxon>Alistipes</taxon>
    </lineage>
</organism>